<dbReference type="InterPro" id="IPR035897">
    <property type="entry name" value="Toll_tir_struct_dom_sf"/>
</dbReference>
<dbReference type="STRING" id="290317.Cpha266_1298"/>
<dbReference type="SMART" id="SM00248">
    <property type="entry name" value="ANK"/>
    <property type="match status" value="5"/>
</dbReference>
<dbReference type="SUPFAM" id="SSF52200">
    <property type="entry name" value="Toll/Interleukin receptor TIR domain"/>
    <property type="match status" value="1"/>
</dbReference>
<feature type="repeat" description="ANK" evidence="3">
    <location>
        <begin position="102"/>
        <end position="134"/>
    </location>
</feature>
<evidence type="ECO:0000256" key="2">
    <source>
        <dbReference type="ARBA" id="ARBA00023043"/>
    </source>
</evidence>
<keyword evidence="6" id="KW-1185">Reference proteome</keyword>
<feature type="repeat" description="ANK" evidence="3">
    <location>
        <begin position="70"/>
        <end position="102"/>
    </location>
</feature>
<dbReference type="Pfam" id="PF13676">
    <property type="entry name" value="TIR_2"/>
    <property type="match status" value="1"/>
</dbReference>
<evidence type="ECO:0000259" key="4">
    <source>
        <dbReference type="PROSITE" id="PS50104"/>
    </source>
</evidence>
<gene>
    <name evidence="5" type="ordered locus">Cpha266_1298</name>
</gene>
<dbReference type="KEGG" id="cph:Cpha266_1298"/>
<dbReference type="InterPro" id="IPR036770">
    <property type="entry name" value="Ankyrin_rpt-contain_sf"/>
</dbReference>
<protein>
    <submittedName>
        <fullName evidence="5">Ankyrin</fullName>
    </submittedName>
</protein>
<dbReference type="PANTHER" id="PTHR24126:SF14">
    <property type="entry name" value="ANK_REP_REGION DOMAIN-CONTAINING PROTEIN"/>
    <property type="match status" value="1"/>
</dbReference>
<dbReference type="Gene3D" id="1.25.40.20">
    <property type="entry name" value="Ankyrin repeat-containing domain"/>
    <property type="match status" value="2"/>
</dbReference>
<dbReference type="PROSITE" id="PS50088">
    <property type="entry name" value="ANK_REPEAT"/>
    <property type="match status" value="2"/>
</dbReference>
<dbReference type="HOGENOM" id="CLU_352587_0_0_10"/>
<dbReference type="PROSITE" id="PS50297">
    <property type="entry name" value="ANK_REP_REGION"/>
    <property type="match status" value="2"/>
</dbReference>
<evidence type="ECO:0000256" key="1">
    <source>
        <dbReference type="ARBA" id="ARBA00022737"/>
    </source>
</evidence>
<dbReference type="InterPro" id="IPR002110">
    <property type="entry name" value="Ankyrin_rpt"/>
</dbReference>
<evidence type="ECO:0000256" key="3">
    <source>
        <dbReference type="PROSITE-ProRule" id="PRU00023"/>
    </source>
</evidence>
<keyword evidence="1" id="KW-0677">Repeat</keyword>
<dbReference type="PANTHER" id="PTHR24126">
    <property type="entry name" value="ANKYRIN REPEAT, PH AND SEC7 DOMAIN CONTAINING PROTEIN SECG-RELATED"/>
    <property type="match status" value="1"/>
</dbReference>
<dbReference type="AlphaFoldDB" id="A1BG03"/>
<dbReference type="eggNOG" id="COG0666">
    <property type="taxonomic scope" value="Bacteria"/>
</dbReference>
<accession>A1BG03</accession>
<dbReference type="PROSITE" id="PS50104">
    <property type="entry name" value="TIR"/>
    <property type="match status" value="1"/>
</dbReference>
<dbReference type="SUPFAM" id="SSF48403">
    <property type="entry name" value="Ankyrin repeat"/>
    <property type="match status" value="1"/>
</dbReference>
<dbReference type="Pfam" id="PF12796">
    <property type="entry name" value="Ank_2"/>
    <property type="match status" value="1"/>
</dbReference>
<reference evidence="5 6" key="1">
    <citation type="submission" date="2006-12" db="EMBL/GenBank/DDBJ databases">
        <title>Complete sequence of Chlorobium phaeobacteroides DSM 266.</title>
        <authorList>
            <consortium name="US DOE Joint Genome Institute"/>
            <person name="Copeland A."/>
            <person name="Lucas S."/>
            <person name="Lapidus A."/>
            <person name="Barry K."/>
            <person name="Detter J.C."/>
            <person name="Glavina del Rio T."/>
            <person name="Hammon N."/>
            <person name="Israni S."/>
            <person name="Pitluck S."/>
            <person name="Goltsman E."/>
            <person name="Schmutz J."/>
            <person name="Larimer F."/>
            <person name="Land M."/>
            <person name="Hauser L."/>
            <person name="Mikhailova N."/>
            <person name="Li T."/>
            <person name="Overmann J."/>
            <person name="Bryant D.A."/>
            <person name="Richardson P."/>
        </authorList>
    </citation>
    <scope>NUCLEOTIDE SEQUENCE [LARGE SCALE GENOMIC DNA]</scope>
    <source>
        <strain evidence="5 6">DSM 266</strain>
    </source>
</reference>
<dbReference type="EMBL" id="CP000492">
    <property type="protein sequence ID" value="ABL65330.1"/>
    <property type="molecule type" value="Genomic_DNA"/>
</dbReference>
<evidence type="ECO:0000313" key="6">
    <source>
        <dbReference type="Proteomes" id="UP000008701"/>
    </source>
</evidence>
<organism evidence="5 6">
    <name type="scientific">Chlorobium phaeobacteroides (strain DSM 266 / SMG 266 / 2430)</name>
    <dbReference type="NCBI Taxonomy" id="290317"/>
    <lineage>
        <taxon>Bacteria</taxon>
        <taxon>Pseudomonadati</taxon>
        <taxon>Chlorobiota</taxon>
        <taxon>Chlorobiia</taxon>
        <taxon>Chlorobiales</taxon>
        <taxon>Chlorobiaceae</taxon>
        <taxon>Chlorobium/Pelodictyon group</taxon>
        <taxon>Chlorobium</taxon>
    </lineage>
</organism>
<dbReference type="Proteomes" id="UP000008701">
    <property type="component" value="Chromosome"/>
</dbReference>
<sequence>MLDFLYKWRLIMKKIIKMFFGNSNKKESHFINNNINQDDEIRVADAIDSSDADFIKKVLNCDNVNYQFKSMGTPLLYAANYGNFEMVKLLISKGANPNIKFKEMTPLSRAVEKGFKNIVKFLLANGADPNIREYRGHLPLHAVIAARDHLYTVADKIELISDFCLAKADMNAKDMGGAAIHYAYSYDFNITLRLIECGANINIQADEYRDSPFPAGFTILHLYVSFRKYVNALELIKLGANIFIKDNGNQSPYGIICSIVDDSEDFNKLKLLVQEIQGADQDKEIHVMTCNMYSGWYNYYNSLLRKSGVIVTELSFIFTDLLLENTGTGSVDFNDISDERLLHWRHILSEKSGNMKIMLFVGDLFFHREKSSKSDINNYRHCELFINFLISEINRDRVLLLVQPESIKHISSPPASKLNFHFLDADNPDKTWQKILQFVNIDYTDNTLHELSIKEKKYDIFLSYVSQDAFLVRFIAEQLMAKGLSVWFAEYSVESFELNFQEIINQGIAQSKKIICFSNKSYNQSEYCQIEAYISRNIISPENILEIELVEKDSSVAIDSIIGSKHKRFSTSSSDVRYILGMIADFIEEIRHELIPFYEVKMSTFIFTYKDLKFVLKIPNNWIVKENNIYKKTDIGIDNTVCDFGDGDLCCRLTVGESAHPAKVHQISDERAFFRRVNAVFLEYRASKTDQGYLDILATHLVFTNDDITFEKKAHPAFTYLYRSKKNVKYQSFSNLFNQPIILRNTYDRLYSITLETKKYGYLEFCFYFEVIHDDLTRFLEKAYLMDKIVSSLIIVN</sequence>
<dbReference type="InterPro" id="IPR000157">
    <property type="entry name" value="TIR_dom"/>
</dbReference>
<dbReference type="GO" id="GO:0007165">
    <property type="term" value="P:signal transduction"/>
    <property type="evidence" value="ECO:0007669"/>
    <property type="project" value="InterPro"/>
</dbReference>
<proteinExistence type="predicted"/>
<keyword evidence="2 3" id="KW-0040">ANK repeat</keyword>
<feature type="domain" description="TIR" evidence="4">
    <location>
        <begin position="456"/>
        <end position="594"/>
    </location>
</feature>
<name>A1BG03_CHLPD</name>
<evidence type="ECO:0000313" key="5">
    <source>
        <dbReference type="EMBL" id="ABL65330.1"/>
    </source>
</evidence>
<dbReference type="Gene3D" id="3.40.50.10140">
    <property type="entry name" value="Toll/interleukin-1 receptor homology (TIR) domain"/>
    <property type="match status" value="1"/>
</dbReference>